<protein>
    <submittedName>
        <fullName evidence="8">Methylornithine synthase PylB</fullName>
    </submittedName>
</protein>
<evidence type="ECO:0000256" key="4">
    <source>
        <dbReference type="ARBA" id="ARBA00023014"/>
    </source>
</evidence>
<feature type="binding site" evidence="6">
    <location>
        <position position="174"/>
    </location>
    <ligand>
        <name>S-adenosyl-L-methionine</name>
        <dbReference type="ChEBI" id="CHEBI:59789"/>
    </ligand>
</feature>
<dbReference type="InterPro" id="IPR023891">
    <property type="entry name" value="Pyrrolys_PylB"/>
</dbReference>
<evidence type="ECO:0000256" key="5">
    <source>
        <dbReference type="PIRSR" id="PIRSR004762-1"/>
    </source>
</evidence>
<evidence type="ECO:0000256" key="2">
    <source>
        <dbReference type="ARBA" id="ARBA00022723"/>
    </source>
</evidence>
<comment type="cofactor">
    <cofactor evidence="5">
        <name>[4Fe-4S] cluster</name>
        <dbReference type="ChEBI" id="CHEBI:49883"/>
    </cofactor>
    <text evidence="5">Binds 1 [4Fe-4S] cluster. The cluster is coordinated with 3 cysteines and an exchangeable S-adenosyl-L-methionine.</text>
</comment>
<dbReference type="PANTHER" id="PTHR43726:SF1">
    <property type="entry name" value="BIOTIN SYNTHASE"/>
    <property type="match status" value="1"/>
</dbReference>
<dbReference type="InterPro" id="IPR006638">
    <property type="entry name" value="Elp3/MiaA/NifB-like_rSAM"/>
</dbReference>
<organism evidence="8 9">
    <name type="scientific">Methanomethylophilus alvi</name>
    <dbReference type="NCBI Taxonomy" id="1291540"/>
    <lineage>
        <taxon>Archaea</taxon>
        <taxon>Methanobacteriati</taxon>
        <taxon>Thermoplasmatota</taxon>
        <taxon>Thermoplasmata</taxon>
        <taxon>Methanomassiliicoccales</taxon>
        <taxon>Methanomethylophilaceae</taxon>
        <taxon>Methanomethylophilus</taxon>
    </lineage>
</organism>
<dbReference type="SMART" id="SM00729">
    <property type="entry name" value="Elp3"/>
    <property type="match status" value="1"/>
</dbReference>
<feature type="binding site" evidence="6">
    <location>
        <position position="227"/>
    </location>
    <ligand>
        <name>(3R)-3-methyl-D-ornithine</name>
        <dbReference type="ChEBI" id="CHEBI:64642"/>
    </ligand>
</feature>
<dbReference type="GO" id="GO:0071524">
    <property type="term" value="P:pyrrolysine biosynthetic process"/>
    <property type="evidence" value="ECO:0007669"/>
    <property type="project" value="InterPro"/>
</dbReference>
<feature type="binding site" evidence="6">
    <location>
        <position position="163"/>
    </location>
    <ligand>
        <name>S-adenosyl-L-methionine</name>
        <dbReference type="ChEBI" id="CHEBI:59789"/>
    </ligand>
</feature>
<feature type="binding site" evidence="6">
    <location>
        <position position="291"/>
    </location>
    <ligand>
        <name>(3R)-3-methyl-D-ornithine</name>
        <dbReference type="ChEBI" id="CHEBI:64642"/>
    </ligand>
</feature>
<dbReference type="SUPFAM" id="SSF102114">
    <property type="entry name" value="Radical SAM enzymes"/>
    <property type="match status" value="1"/>
</dbReference>
<feature type="binding site" evidence="6">
    <location>
        <position position="161"/>
    </location>
    <ligand>
        <name>(3R)-3-methyl-D-ornithine</name>
        <dbReference type="ChEBI" id="CHEBI:64642"/>
    </ligand>
</feature>
<accession>A0A3G3IFH6</accession>
<dbReference type="GO" id="GO:0051539">
    <property type="term" value="F:4 iron, 4 sulfur cluster binding"/>
    <property type="evidence" value="ECO:0007669"/>
    <property type="project" value="UniProtKB-KW"/>
</dbReference>
<feature type="binding site" evidence="6">
    <location>
        <position position="69"/>
    </location>
    <ligand>
        <name>S-adenosyl-L-methionine</name>
        <dbReference type="ChEBI" id="CHEBI:59789"/>
    </ligand>
</feature>
<dbReference type="GO" id="GO:0046872">
    <property type="term" value="F:metal ion binding"/>
    <property type="evidence" value="ECO:0007669"/>
    <property type="project" value="UniProtKB-KW"/>
</dbReference>
<reference evidence="8 9" key="1">
    <citation type="submission" date="2016-10" db="EMBL/GenBank/DDBJ databases">
        <title>Complete genome of the TMA-utilizing, human hosted archaeon Methanomethylophilus alvus Gen. nov, sp. nov., strain Mx-05, derived from a pure culture.</title>
        <authorList>
            <person name="Brugere J.-F."/>
            <person name="Ben Hania W."/>
            <person name="Chaudhary P.P."/>
            <person name="Gaci N."/>
            <person name="Borrel G."/>
            <person name="Cao Van Tuat L."/>
            <person name="Fardeau M.-L."/>
            <person name="Harris H.M.B."/>
            <person name="O'Toole P.W."/>
            <person name="Ollivier B."/>
        </authorList>
    </citation>
    <scope>NUCLEOTIDE SEQUENCE [LARGE SCALE GENOMIC DNA]</scope>
    <source>
        <strain evidence="8 9">Mx-05</strain>
    </source>
</reference>
<feature type="binding site" evidence="5">
    <location>
        <position position="63"/>
    </location>
    <ligand>
        <name>[4Fe-4S] cluster</name>
        <dbReference type="ChEBI" id="CHEBI:49883"/>
        <note>4Fe-4S-S-AdoMet</note>
    </ligand>
</feature>
<evidence type="ECO:0000256" key="1">
    <source>
        <dbReference type="ARBA" id="ARBA00022691"/>
    </source>
</evidence>
<sequence>MEISDILDAVRNGAQATSQDVVKLLSAEGREMEELFAEAREVRDRQFGKHVFAYGFVYFSTYCHNNCTFCYYRRTNSIDRYRKSPEEIISLAADLKDAGIDLVDLTMGEDEHMYADDYSELLEIISGVKKLGISIMASPGAVKKEAMPKIKAAGADFYAVYQETHNRDLYSKLRLEQDFDFRYNQRVWAREAGMLTEDGMMVGLGESMEDRADAILTMGAEKCEQIRCMTFVPQAGTPLQTLEPMDSYMELKSIAVMRILFPDRFIPATLDVEGIEGMKSRLDAGASTITSIVVPHRHLAGVAQPEKDIESGGRSVQHVFDLVADMGKRIATQNEFRSMIDKLEERIRPKP</sequence>
<dbReference type="Gene3D" id="3.20.20.70">
    <property type="entry name" value="Aldolase class I"/>
    <property type="match status" value="1"/>
</dbReference>
<proteinExistence type="predicted"/>
<dbReference type="InterPro" id="IPR007197">
    <property type="entry name" value="rSAM"/>
</dbReference>
<dbReference type="GO" id="GO:0016740">
    <property type="term" value="F:transferase activity"/>
    <property type="evidence" value="ECO:0007669"/>
    <property type="project" value="TreeGrafter"/>
</dbReference>
<dbReference type="PROSITE" id="PS51918">
    <property type="entry name" value="RADICAL_SAM"/>
    <property type="match status" value="1"/>
</dbReference>
<dbReference type="InterPro" id="IPR034422">
    <property type="entry name" value="HydE/PylB-like"/>
</dbReference>
<feature type="binding site" evidence="6">
    <location>
        <position position="138"/>
    </location>
    <ligand>
        <name>(3R)-3-methyl-D-ornithine</name>
        <dbReference type="ChEBI" id="CHEBI:64642"/>
    </ligand>
</feature>
<dbReference type="AlphaFoldDB" id="A0A3G3IFH6"/>
<feature type="binding site" evidence="6">
    <location>
        <position position="182"/>
    </location>
    <ligand>
        <name>S-adenosyl-L-methionine</name>
        <dbReference type="ChEBI" id="CHEBI:59789"/>
    </ligand>
</feature>
<dbReference type="SFLD" id="SFLDG01060">
    <property type="entry name" value="BATS_domain_containing"/>
    <property type="match status" value="1"/>
</dbReference>
<feature type="binding site" evidence="6">
    <location>
        <position position="104"/>
    </location>
    <ligand>
        <name>(3R)-3-methyl-D-ornithine</name>
        <dbReference type="ChEBI" id="CHEBI:64642"/>
    </ligand>
</feature>
<keyword evidence="2" id="KW-0479">Metal-binding</keyword>
<dbReference type="InterPro" id="IPR013785">
    <property type="entry name" value="Aldolase_TIM"/>
</dbReference>
<feature type="binding site" evidence="6">
    <location>
        <position position="290"/>
    </location>
    <ligand>
        <name>(3R)-3-methyl-D-ornithine</name>
        <dbReference type="ChEBI" id="CHEBI:64642"/>
    </ligand>
</feature>
<dbReference type="PIRSF" id="PIRSF004762">
    <property type="entry name" value="CHP00423"/>
    <property type="match status" value="1"/>
</dbReference>
<dbReference type="NCBIfam" id="TIGR03910">
    <property type="entry name" value="pyrrolys_PylB"/>
    <property type="match status" value="1"/>
</dbReference>
<evidence type="ECO:0000313" key="9">
    <source>
        <dbReference type="Proteomes" id="UP000273278"/>
    </source>
</evidence>
<keyword evidence="1 5" id="KW-0949">S-adenosyl-L-methionine</keyword>
<feature type="binding site" evidence="5">
    <location>
        <position position="70"/>
    </location>
    <ligand>
        <name>[4Fe-4S] cluster</name>
        <dbReference type="ChEBI" id="CHEBI:49883"/>
        <note>4Fe-4S-S-AdoMet</note>
    </ligand>
</feature>
<dbReference type="SFLD" id="SFLDG01280">
    <property type="entry name" value="HydE/PylB-like"/>
    <property type="match status" value="1"/>
</dbReference>
<dbReference type="Pfam" id="PF04055">
    <property type="entry name" value="Radical_SAM"/>
    <property type="match status" value="1"/>
</dbReference>
<evidence type="ECO:0000256" key="6">
    <source>
        <dbReference type="PIRSR" id="PIRSR004762-2"/>
    </source>
</evidence>
<evidence type="ECO:0000259" key="7">
    <source>
        <dbReference type="PROSITE" id="PS51918"/>
    </source>
</evidence>
<feature type="binding site" evidence="5">
    <location>
        <position position="67"/>
    </location>
    <ligand>
        <name>[4Fe-4S] cluster</name>
        <dbReference type="ChEBI" id="CHEBI:49883"/>
        <note>4Fe-4S-S-AdoMet</note>
    </ligand>
</feature>
<keyword evidence="3 5" id="KW-0408">Iron</keyword>
<dbReference type="OMA" id="IDTICCN"/>
<name>A0A3G3IFH6_9ARCH</name>
<evidence type="ECO:0000256" key="3">
    <source>
        <dbReference type="ARBA" id="ARBA00023004"/>
    </source>
</evidence>
<dbReference type="InterPro" id="IPR058240">
    <property type="entry name" value="rSAM_sf"/>
</dbReference>
<evidence type="ECO:0000313" key="8">
    <source>
        <dbReference type="EMBL" id="AYQ54603.1"/>
    </source>
</evidence>
<feature type="domain" description="Radical SAM core" evidence="7">
    <location>
        <begin position="49"/>
        <end position="271"/>
    </location>
</feature>
<dbReference type="CDD" id="cd01335">
    <property type="entry name" value="Radical_SAM"/>
    <property type="match status" value="1"/>
</dbReference>
<dbReference type="SFLD" id="SFLDS00029">
    <property type="entry name" value="Radical_SAM"/>
    <property type="match status" value="1"/>
</dbReference>
<dbReference type="PANTHER" id="PTHR43726">
    <property type="entry name" value="3-METHYLORNITHINE SYNTHASE"/>
    <property type="match status" value="1"/>
</dbReference>
<dbReference type="EMBL" id="CP017686">
    <property type="protein sequence ID" value="AYQ54603.1"/>
    <property type="molecule type" value="Genomic_DNA"/>
</dbReference>
<dbReference type="Proteomes" id="UP000273278">
    <property type="component" value="Chromosome"/>
</dbReference>
<gene>
    <name evidence="8" type="ORF">BKD89_02110</name>
</gene>
<keyword evidence="4 5" id="KW-0411">Iron-sulfur</keyword>
<keyword evidence="5" id="KW-0004">4Fe-4S</keyword>